<dbReference type="EMBL" id="GBRH01280557">
    <property type="protein sequence ID" value="JAD17338.1"/>
    <property type="molecule type" value="Transcribed_RNA"/>
</dbReference>
<reference evidence="1" key="1">
    <citation type="submission" date="2014-09" db="EMBL/GenBank/DDBJ databases">
        <authorList>
            <person name="Magalhaes I.L.F."/>
            <person name="Oliveira U."/>
            <person name="Santos F.R."/>
            <person name="Vidigal T.H.D.A."/>
            <person name="Brescovit A.D."/>
            <person name="Santos A.J."/>
        </authorList>
    </citation>
    <scope>NUCLEOTIDE SEQUENCE</scope>
    <source>
        <tissue evidence="1">Shoot tissue taken approximately 20 cm above the soil surface</tissue>
    </source>
</reference>
<protein>
    <submittedName>
        <fullName evidence="1">Uncharacterized protein</fullName>
    </submittedName>
</protein>
<organism evidence="1">
    <name type="scientific">Arundo donax</name>
    <name type="common">Giant reed</name>
    <name type="synonym">Donax arundinaceus</name>
    <dbReference type="NCBI Taxonomy" id="35708"/>
    <lineage>
        <taxon>Eukaryota</taxon>
        <taxon>Viridiplantae</taxon>
        <taxon>Streptophyta</taxon>
        <taxon>Embryophyta</taxon>
        <taxon>Tracheophyta</taxon>
        <taxon>Spermatophyta</taxon>
        <taxon>Magnoliopsida</taxon>
        <taxon>Liliopsida</taxon>
        <taxon>Poales</taxon>
        <taxon>Poaceae</taxon>
        <taxon>PACMAD clade</taxon>
        <taxon>Arundinoideae</taxon>
        <taxon>Arundineae</taxon>
        <taxon>Arundo</taxon>
    </lineage>
</organism>
<proteinExistence type="predicted"/>
<dbReference type="AlphaFoldDB" id="A0A0A9S6E8"/>
<sequence length="16" mass="1905">MQLHATKIVQSMKARY</sequence>
<name>A0A0A9S6E8_ARUDO</name>
<accession>A0A0A9S6E8</accession>
<reference evidence="1" key="2">
    <citation type="journal article" date="2015" name="Data Brief">
        <title>Shoot transcriptome of the giant reed, Arundo donax.</title>
        <authorList>
            <person name="Barrero R.A."/>
            <person name="Guerrero F.D."/>
            <person name="Moolhuijzen P."/>
            <person name="Goolsby J.A."/>
            <person name="Tidwell J."/>
            <person name="Bellgard S.E."/>
            <person name="Bellgard M.I."/>
        </authorList>
    </citation>
    <scope>NUCLEOTIDE SEQUENCE</scope>
    <source>
        <tissue evidence="1">Shoot tissue taken approximately 20 cm above the soil surface</tissue>
    </source>
</reference>
<evidence type="ECO:0000313" key="1">
    <source>
        <dbReference type="EMBL" id="JAD17338.1"/>
    </source>
</evidence>